<dbReference type="NCBIfam" id="TIGR01730">
    <property type="entry name" value="RND_mfp"/>
    <property type="match status" value="1"/>
</dbReference>
<dbReference type="InterPro" id="IPR006143">
    <property type="entry name" value="RND_pump_MFP"/>
</dbReference>
<protein>
    <submittedName>
        <fullName evidence="3">Efflux RND transporter periplasmic adaptor subunit</fullName>
    </submittedName>
</protein>
<dbReference type="PANTHER" id="PTHR30469:SF15">
    <property type="entry name" value="HLYD FAMILY OF SECRETION PROTEINS"/>
    <property type="match status" value="1"/>
</dbReference>
<gene>
    <name evidence="3" type="ORF">I9W95_02495</name>
</gene>
<evidence type="ECO:0000313" key="3">
    <source>
        <dbReference type="EMBL" id="MCA6062468.1"/>
    </source>
</evidence>
<dbReference type="SUPFAM" id="SSF111369">
    <property type="entry name" value="HlyD-like secretion proteins"/>
    <property type="match status" value="1"/>
</dbReference>
<organism evidence="3 4">
    <name type="scientific">Thalassolituus marinus</name>
    <dbReference type="NCBI Taxonomy" id="671053"/>
    <lineage>
        <taxon>Bacteria</taxon>
        <taxon>Pseudomonadati</taxon>
        <taxon>Pseudomonadota</taxon>
        <taxon>Gammaproteobacteria</taxon>
        <taxon>Oceanospirillales</taxon>
        <taxon>Oceanospirillaceae</taxon>
        <taxon>Thalassolituus</taxon>
    </lineage>
</organism>
<dbReference type="Proteomes" id="UP000714380">
    <property type="component" value="Unassembled WGS sequence"/>
</dbReference>
<evidence type="ECO:0000313" key="4">
    <source>
        <dbReference type="Proteomes" id="UP000714380"/>
    </source>
</evidence>
<comment type="caution">
    <text evidence="3">The sequence shown here is derived from an EMBL/GenBank/DDBJ whole genome shotgun (WGS) entry which is preliminary data.</text>
</comment>
<comment type="similarity">
    <text evidence="1">Belongs to the membrane fusion protein (MFP) (TC 8.A.1) family.</text>
</comment>
<name>A0ABS7ZMP0_9GAMM</name>
<reference evidence="3 4" key="1">
    <citation type="submission" date="2020-12" db="EMBL/GenBank/DDBJ databases">
        <title>Novel Thalassolituus-related marine hydrocarbonoclastic bacteria mediated algae-derived hydrocarbons mineralization in twilight zone of the northern South China Sea.</title>
        <authorList>
            <person name="Dong C."/>
        </authorList>
    </citation>
    <scope>NUCLEOTIDE SEQUENCE [LARGE SCALE GENOMIC DNA]</scope>
    <source>
        <strain evidence="3 4">IMCC1826</strain>
    </source>
</reference>
<proteinExistence type="inferred from homology"/>
<accession>A0ABS7ZMP0</accession>
<dbReference type="PANTHER" id="PTHR30469">
    <property type="entry name" value="MULTIDRUG RESISTANCE PROTEIN MDTA"/>
    <property type="match status" value="1"/>
</dbReference>
<feature type="domain" description="Multidrug resistance protein MdtA-like barrel-sandwich hybrid" evidence="2">
    <location>
        <begin position="67"/>
        <end position="217"/>
    </location>
</feature>
<evidence type="ECO:0000259" key="2">
    <source>
        <dbReference type="Pfam" id="PF25917"/>
    </source>
</evidence>
<dbReference type="Gene3D" id="2.40.420.20">
    <property type="match status" value="1"/>
</dbReference>
<dbReference type="Pfam" id="PF25917">
    <property type="entry name" value="BSH_RND"/>
    <property type="match status" value="1"/>
</dbReference>
<dbReference type="RefSeq" id="WP_225671513.1">
    <property type="nucleotide sequence ID" value="NZ_JAEDAH010000010.1"/>
</dbReference>
<keyword evidence="4" id="KW-1185">Reference proteome</keyword>
<dbReference type="InterPro" id="IPR058625">
    <property type="entry name" value="MdtA-like_BSH"/>
</dbReference>
<dbReference type="Gene3D" id="2.40.50.100">
    <property type="match status" value="1"/>
</dbReference>
<dbReference type="Gene3D" id="2.40.30.170">
    <property type="match status" value="1"/>
</dbReference>
<sequence length="383" mass="40679">MTFPRLQARTLAVLVVVLPLLALFVYVGARSGPLAPVKVTVSTVESRSITPAVFGIGTVQARYTYRIGATVPGRIATLNADVGDRVSAGQLLGELDGVDLDERLAALQAGVKSSQANLRKAETSRDFARAQVRRYDALLQIQSTSEEVAALKRQELAVAEAVLVAAKEDTLRLQAEREALQAQRNHLRLLAPAAGLVVARHFDPGTTVLAGQAVVEIIDPASLWVHTRFDQVSAEGLAAGLPAEIVLRSAPGSLLNGRVLRIEPLADEITEELLAKVAFTTLPPALPPVGELAEVTVQLAALPATPVISNAAVRSYKGQRGVWKYQAGGLEFVSLQLGRSDLQGHVQVLQGLAAGDQVVLYSEKVLSAGTRIDITDQLTGQQP</sequence>
<dbReference type="EMBL" id="JAEDAH010000010">
    <property type="protein sequence ID" value="MCA6062468.1"/>
    <property type="molecule type" value="Genomic_DNA"/>
</dbReference>
<evidence type="ECO:0000256" key="1">
    <source>
        <dbReference type="ARBA" id="ARBA00009477"/>
    </source>
</evidence>
<dbReference type="Gene3D" id="1.10.287.470">
    <property type="entry name" value="Helix hairpin bin"/>
    <property type="match status" value="1"/>
</dbReference>